<dbReference type="OrthoDB" id="6385003at2"/>
<keyword evidence="1" id="KW-1133">Transmembrane helix</keyword>
<feature type="transmembrane region" description="Helical" evidence="1">
    <location>
        <begin position="93"/>
        <end position="115"/>
    </location>
</feature>
<sequence>MNFFTNPLGLTHTVAAVLAMLTGAGVLLLTKGTATHRKIGYVYVVAMLVLNLTAFSIYNLFGRFGPFHIAAIFSTICIAGGMIPMYQRARIAGWLYFHYFFMNWSVIGLYAAFWAETLTRMNQGRQFWPLVLGASLATVTVGAYLVRRYKTRYLPK</sequence>
<feature type="transmembrane region" description="Helical" evidence="1">
    <location>
        <begin position="12"/>
        <end position="29"/>
    </location>
</feature>
<reference evidence="3" key="1">
    <citation type="submission" date="2018-02" db="EMBL/GenBank/DDBJ databases">
        <title>Genome sequencing of Solimonas sp. HR-BB.</title>
        <authorList>
            <person name="Lee Y."/>
            <person name="Jeon C.O."/>
        </authorList>
    </citation>
    <scope>NUCLEOTIDE SEQUENCE [LARGE SCALE GENOMIC DNA]</scope>
    <source>
        <strain evidence="3">HR-U</strain>
    </source>
</reference>
<keyword evidence="3" id="KW-1185">Reference proteome</keyword>
<feature type="transmembrane region" description="Helical" evidence="1">
    <location>
        <begin position="41"/>
        <end position="61"/>
    </location>
</feature>
<feature type="transmembrane region" description="Helical" evidence="1">
    <location>
        <begin position="127"/>
        <end position="146"/>
    </location>
</feature>
<evidence type="ECO:0000256" key="1">
    <source>
        <dbReference type="SAM" id="Phobius"/>
    </source>
</evidence>
<keyword evidence="1" id="KW-0472">Membrane</keyword>
<comment type="caution">
    <text evidence="2">The sequence shown here is derived from an EMBL/GenBank/DDBJ whole genome shotgun (WGS) entry which is preliminary data.</text>
</comment>
<keyword evidence="1" id="KW-0812">Transmembrane</keyword>
<evidence type="ECO:0000313" key="3">
    <source>
        <dbReference type="Proteomes" id="UP000239590"/>
    </source>
</evidence>
<accession>A0A2S7IGD8</accession>
<gene>
    <name evidence="2" type="ORF">C5O19_22680</name>
</gene>
<name>A0A2S7IGD8_9BACT</name>
<dbReference type="Proteomes" id="UP000239590">
    <property type="component" value="Unassembled WGS sequence"/>
</dbReference>
<dbReference type="RefSeq" id="WP_104715676.1">
    <property type="nucleotide sequence ID" value="NZ_PTRA01000006.1"/>
</dbReference>
<evidence type="ECO:0008006" key="4">
    <source>
        <dbReference type="Google" id="ProtNLM"/>
    </source>
</evidence>
<feature type="transmembrane region" description="Helical" evidence="1">
    <location>
        <begin position="67"/>
        <end position="86"/>
    </location>
</feature>
<proteinExistence type="predicted"/>
<dbReference type="InterPro" id="IPR018750">
    <property type="entry name" value="DUF2306_membrane"/>
</dbReference>
<dbReference type="AlphaFoldDB" id="A0A2S7IGD8"/>
<dbReference type="Pfam" id="PF10067">
    <property type="entry name" value="DUF2306"/>
    <property type="match status" value="1"/>
</dbReference>
<dbReference type="EMBL" id="PTRA01000006">
    <property type="protein sequence ID" value="PQA54554.1"/>
    <property type="molecule type" value="Genomic_DNA"/>
</dbReference>
<evidence type="ECO:0000313" key="2">
    <source>
        <dbReference type="EMBL" id="PQA54554.1"/>
    </source>
</evidence>
<organism evidence="2 3">
    <name type="scientific">Siphonobacter curvatus</name>
    <dbReference type="NCBI Taxonomy" id="2094562"/>
    <lineage>
        <taxon>Bacteria</taxon>
        <taxon>Pseudomonadati</taxon>
        <taxon>Bacteroidota</taxon>
        <taxon>Cytophagia</taxon>
        <taxon>Cytophagales</taxon>
        <taxon>Cytophagaceae</taxon>
        <taxon>Siphonobacter</taxon>
    </lineage>
</organism>
<protein>
    <recommendedName>
        <fullName evidence="4">DUF2306 domain-containing protein</fullName>
    </recommendedName>
</protein>